<keyword evidence="3" id="KW-1185">Reference proteome</keyword>
<protein>
    <recommendedName>
        <fullName evidence="4">DUF2541 family protein</fullName>
    </recommendedName>
</protein>
<dbReference type="RefSeq" id="WP_338502032.1">
    <property type="nucleotide sequence ID" value="NZ_CP145607.1"/>
</dbReference>
<keyword evidence="1" id="KW-0732">Signal</keyword>
<gene>
    <name evidence="2" type="ORF">V6R86_03145</name>
</gene>
<evidence type="ECO:0008006" key="4">
    <source>
        <dbReference type="Google" id="ProtNLM"/>
    </source>
</evidence>
<dbReference type="Proteomes" id="UP001382935">
    <property type="component" value="Chromosome"/>
</dbReference>
<reference evidence="2 3" key="1">
    <citation type="submission" date="2024-02" db="EMBL/GenBank/DDBJ databases">
        <title>Full genome sequence of Sphingomonas kaistensis.</title>
        <authorList>
            <person name="Poletto B.L."/>
            <person name="Silva G."/>
            <person name="Galante D."/>
            <person name="Campos K.R."/>
            <person name="Santos M.B.N."/>
            <person name="Sacchi C.T."/>
        </authorList>
    </citation>
    <scope>NUCLEOTIDE SEQUENCE [LARGE SCALE GENOMIC DNA]</scope>
    <source>
        <strain evidence="2 3">MA4R</strain>
    </source>
</reference>
<organism evidence="2 3">
    <name type="scientific">Sphingomonas kaistensis</name>
    <dbReference type="NCBI Taxonomy" id="298708"/>
    <lineage>
        <taxon>Bacteria</taxon>
        <taxon>Pseudomonadati</taxon>
        <taxon>Pseudomonadota</taxon>
        <taxon>Alphaproteobacteria</taxon>
        <taxon>Sphingomonadales</taxon>
        <taxon>Sphingomonadaceae</taxon>
        <taxon>Sphingomonas</taxon>
    </lineage>
</organism>
<name>A0ABZ2G102_9SPHN</name>
<accession>A0ABZ2G102</accession>
<evidence type="ECO:0000313" key="2">
    <source>
        <dbReference type="EMBL" id="WWM69714.1"/>
    </source>
</evidence>
<proteinExistence type="predicted"/>
<feature type="chain" id="PRO_5047511152" description="DUF2541 family protein" evidence="1">
    <location>
        <begin position="25"/>
        <end position="135"/>
    </location>
</feature>
<feature type="signal peptide" evidence="1">
    <location>
        <begin position="1"/>
        <end position="24"/>
    </location>
</feature>
<dbReference type="EMBL" id="CP145607">
    <property type="protein sequence ID" value="WWM69714.1"/>
    <property type="molecule type" value="Genomic_DNA"/>
</dbReference>
<sequence length="135" mass="14931">MNKRLIIAAATLATGLAAATPAAAQQWRWNEGNWRTIGTTRVDGRDTDTVALPGITRQREIRVCALNAPLRLRDFDIRFANGARQDVNTRAVLNAGTCTRAVDLSGNRRDVTAVRLRYEPVALRAARPVVRIQVR</sequence>
<evidence type="ECO:0000256" key="1">
    <source>
        <dbReference type="SAM" id="SignalP"/>
    </source>
</evidence>
<evidence type="ECO:0000313" key="3">
    <source>
        <dbReference type="Proteomes" id="UP001382935"/>
    </source>
</evidence>